<feature type="non-terminal residue" evidence="2">
    <location>
        <position position="1"/>
    </location>
</feature>
<dbReference type="STRING" id="1006004.GBAG_3924"/>
<dbReference type="AlphaFoldDB" id="A0A085G0E6"/>
<feature type="compositionally biased region" description="Polar residues" evidence="1">
    <location>
        <begin position="53"/>
        <end position="64"/>
    </location>
</feature>
<evidence type="ECO:0000256" key="1">
    <source>
        <dbReference type="SAM" id="MobiDB-lite"/>
    </source>
</evidence>
<reference evidence="2 3" key="1">
    <citation type="submission" date="2014-05" db="EMBL/GenBank/DDBJ databases">
        <title>ATOL: Assembling a taxonomically balanced genome-scale reconstruction of the evolutionary history of the Enterobacteriaceae.</title>
        <authorList>
            <person name="Plunkett G.III."/>
            <person name="Neeno-Eckwall E.C."/>
            <person name="Glasner J.D."/>
            <person name="Perna N.T."/>
        </authorList>
    </citation>
    <scope>NUCLEOTIDE SEQUENCE [LARGE SCALE GENOMIC DNA]</scope>
    <source>
        <strain evidence="2 3">ATCC 33320</strain>
    </source>
</reference>
<proteinExistence type="predicted"/>
<dbReference type="EMBL" id="JMPI01000068">
    <property type="protein sequence ID" value="KFC77191.1"/>
    <property type="molecule type" value="Genomic_DNA"/>
</dbReference>
<evidence type="ECO:0000313" key="2">
    <source>
        <dbReference type="EMBL" id="KFC77191.1"/>
    </source>
</evidence>
<keyword evidence="3" id="KW-1185">Reference proteome</keyword>
<dbReference type="RefSeq" id="WP_210434950.1">
    <property type="nucleotide sequence ID" value="NZ_JMPI01000068.1"/>
</dbReference>
<evidence type="ECO:0000313" key="3">
    <source>
        <dbReference type="Proteomes" id="UP000028653"/>
    </source>
</evidence>
<feature type="region of interest" description="Disordered" evidence="1">
    <location>
        <begin position="34"/>
        <end position="64"/>
    </location>
</feature>
<comment type="caution">
    <text evidence="2">The sequence shown here is derived from an EMBL/GenBank/DDBJ whole genome shotgun (WGS) entry which is preliminary data.</text>
</comment>
<sequence>DIQWQTYGPGHLLGVKLGDEPLLELTRTVCTGKPAVSSVTGSPPLRTRHAGNWHNSPSQAPILP</sequence>
<name>A0A085G0E6_9ENTR</name>
<protein>
    <submittedName>
        <fullName evidence="2">Uncharacterized protein</fullName>
    </submittedName>
</protein>
<accession>A0A085G0E6</accession>
<gene>
    <name evidence="2" type="ORF">GBAG_3924</name>
</gene>
<dbReference type="Proteomes" id="UP000028653">
    <property type="component" value="Unassembled WGS sequence"/>
</dbReference>
<organism evidence="2 3">
    <name type="scientific">Buttiauxella agrestis ATCC 33320</name>
    <dbReference type="NCBI Taxonomy" id="1006004"/>
    <lineage>
        <taxon>Bacteria</taxon>
        <taxon>Pseudomonadati</taxon>
        <taxon>Pseudomonadota</taxon>
        <taxon>Gammaproteobacteria</taxon>
        <taxon>Enterobacterales</taxon>
        <taxon>Enterobacteriaceae</taxon>
        <taxon>Buttiauxella</taxon>
    </lineage>
</organism>